<dbReference type="InterPro" id="IPR050951">
    <property type="entry name" value="Retrovirus_Pol_polyprotein"/>
</dbReference>
<keyword evidence="6" id="KW-0695">RNA-directed DNA polymerase</keyword>
<dbReference type="OrthoDB" id="3863715at2759"/>
<evidence type="ECO:0000259" key="9">
    <source>
        <dbReference type="PROSITE" id="PS50994"/>
    </source>
</evidence>
<evidence type="ECO:0000256" key="6">
    <source>
        <dbReference type="ARBA" id="ARBA00022918"/>
    </source>
</evidence>
<accession>A0A815LJI8</accession>
<evidence type="ECO:0000256" key="2">
    <source>
        <dbReference type="ARBA" id="ARBA00022695"/>
    </source>
</evidence>
<dbReference type="Pfam" id="PF17921">
    <property type="entry name" value="Integrase_H2C2"/>
    <property type="match status" value="1"/>
</dbReference>
<dbReference type="PANTHER" id="PTHR37984:SF5">
    <property type="entry name" value="PROTEIN NYNRIN-LIKE"/>
    <property type="match status" value="1"/>
</dbReference>
<dbReference type="GO" id="GO:0015074">
    <property type="term" value="P:DNA integration"/>
    <property type="evidence" value="ECO:0007669"/>
    <property type="project" value="InterPro"/>
</dbReference>
<dbReference type="Pfam" id="PF00665">
    <property type="entry name" value="rve"/>
    <property type="match status" value="1"/>
</dbReference>
<keyword evidence="12" id="KW-1185">Reference proteome</keyword>
<dbReference type="InterPro" id="IPR036397">
    <property type="entry name" value="RNaseH_sf"/>
</dbReference>
<proteinExistence type="predicted"/>
<dbReference type="InterPro" id="IPR043128">
    <property type="entry name" value="Rev_trsase/Diguanyl_cyclase"/>
</dbReference>
<keyword evidence="3" id="KW-0540">Nuclease</keyword>
<keyword evidence="5" id="KW-0378">Hydrolase</keyword>
<dbReference type="GO" id="GO:0003964">
    <property type="term" value="F:RNA-directed DNA polymerase activity"/>
    <property type="evidence" value="ECO:0007669"/>
    <property type="project" value="UniProtKB-KW"/>
</dbReference>
<dbReference type="CDD" id="cd01647">
    <property type="entry name" value="RT_LTR"/>
    <property type="match status" value="1"/>
</dbReference>
<dbReference type="FunFam" id="3.30.70.270:FF:000003">
    <property type="entry name" value="Transposon Ty3-G Gag-Pol polyprotein"/>
    <property type="match status" value="1"/>
</dbReference>
<dbReference type="EMBL" id="CAJOBC010083211">
    <property type="protein sequence ID" value="CAF4298275.1"/>
    <property type="molecule type" value="Genomic_DNA"/>
</dbReference>
<dbReference type="Gene3D" id="3.30.70.270">
    <property type="match status" value="2"/>
</dbReference>
<dbReference type="PANTHER" id="PTHR37984">
    <property type="entry name" value="PROTEIN CBG26694"/>
    <property type="match status" value="1"/>
</dbReference>
<dbReference type="Proteomes" id="UP000681722">
    <property type="component" value="Unassembled WGS sequence"/>
</dbReference>
<dbReference type="EMBL" id="CAJNOQ010017789">
    <property type="protein sequence ID" value="CAF1408102.1"/>
    <property type="molecule type" value="Genomic_DNA"/>
</dbReference>
<gene>
    <name evidence="10" type="ORF">GPM918_LOCUS33431</name>
    <name evidence="11" type="ORF">SRO942_LOCUS34113</name>
</gene>
<dbReference type="InterPro" id="IPR000477">
    <property type="entry name" value="RT_dom"/>
</dbReference>
<name>A0A815LJI8_9BILA</name>
<dbReference type="Pfam" id="PF00078">
    <property type="entry name" value="RVT_1"/>
    <property type="match status" value="1"/>
</dbReference>
<sequence>MKVLAQGLKNGPPTFQRIVDDVLGPHRWQCCLAYLDDILIYSRSFTEHLKHVELVCMALARANFRLNTQKCEVFKTRIDFLGHTIANSDVSPLSDKVRAILEIPEPKSADDVMKFVNTAGYHRNYIQNFSTIAAPLYKFSKKTKNKFSWGSEEKHAFEIIKNRLTEAPVLHHPDHKLPFIIATDVSQVGIGAVLMQIKDKSKGPHPIAFMSWKLNAQQQNWSTIERECYAVLEAVKLWDSYVSGNEFIVQTDHHPLCWLQQKFSKNAKLNRWRMDLQGYTMEIIHVSGKCNPVADCLSRFPVDSPINVDKPIIMNSTGVQVDRLLDGNTCSSVNVITRAMAKKVAHPPHLILKNPTTAQQSTPTLQTTSSAAQTTPDRMVSNQAPKLVDGTVTVPVSIYKIVVFTSEQLKQHQAADKEIQNIVRNIQHQTFRQKYVVDNGLLCKKLQRFNGIKIVPVLPQAQIQSVLLAYHDSAENGAHFGTEKTYYKIRDRYYWRNMYDAIRKHVQSCSNCKIHKHHRRKPDGVLHPIEPMRGPWEKVAIDFVGEIHPSSTRGNKYIIVCTDLFSKFVITKAVRDCSAKTAVKFIEEEVLKYGTPLSVLTDNGTHFTAQEFKQNLMDIGVVHLLSTPYHPQTNGQCERFNASMCSSVATLANNNRTGWDEQLLKTTMAYNSCRHSTTKVTPFELMHGREFRSPFDLPPPTTTLPEPSEFIRHQREYRRIAYQYVQQNIVQQQNQARQRYNANRRDKQYFVGDLVWYQHHGTSLIQGILDRMKLFKNLETNHI</sequence>
<feature type="compositionally biased region" description="Low complexity" evidence="7">
    <location>
        <begin position="355"/>
        <end position="376"/>
    </location>
</feature>
<dbReference type="InterPro" id="IPR043502">
    <property type="entry name" value="DNA/RNA_pol_sf"/>
</dbReference>
<evidence type="ECO:0000256" key="5">
    <source>
        <dbReference type="ARBA" id="ARBA00022801"/>
    </source>
</evidence>
<dbReference type="FunFam" id="1.10.340.70:FF:000001">
    <property type="entry name" value="Retrovirus-related Pol polyprotein from transposon gypsy-like Protein"/>
    <property type="match status" value="1"/>
</dbReference>
<protein>
    <submittedName>
        <fullName evidence="10">Uncharacterized protein</fullName>
    </submittedName>
</protein>
<dbReference type="PROSITE" id="PS50994">
    <property type="entry name" value="INTEGRASE"/>
    <property type="match status" value="1"/>
</dbReference>
<dbReference type="FunFam" id="3.30.70.270:FF:000020">
    <property type="entry name" value="Transposon Tf2-6 polyprotein-like Protein"/>
    <property type="match status" value="1"/>
</dbReference>
<dbReference type="GO" id="GO:0003676">
    <property type="term" value="F:nucleic acid binding"/>
    <property type="evidence" value="ECO:0007669"/>
    <property type="project" value="InterPro"/>
</dbReference>
<feature type="region of interest" description="Disordered" evidence="7">
    <location>
        <begin position="354"/>
        <end position="377"/>
    </location>
</feature>
<evidence type="ECO:0000259" key="8">
    <source>
        <dbReference type="PROSITE" id="PS50878"/>
    </source>
</evidence>
<dbReference type="SUPFAM" id="SSF53098">
    <property type="entry name" value="Ribonuclease H-like"/>
    <property type="match status" value="1"/>
</dbReference>
<dbReference type="FunFam" id="3.30.420.10:FF:000032">
    <property type="entry name" value="Retrovirus-related Pol polyprotein from transposon 297-like Protein"/>
    <property type="match status" value="1"/>
</dbReference>
<feature type="domain" description="Reverse transcriptase" evidence="8">
    <location>
        <begin position="1"/>
        <end position="85"/>
    </location>
</feature>
<dbReference type="Gene3D" id="1.10.340.70">
    <property type="match status" value="1"/>
</dbReference>
<dbReference type="InterPro" id="IPR001584">
    <property type="entry name" value="Integrase_cat-core"/>
</dbReference>
<dbReference type="GO" id="GO:0016787">
    <property type="term" value="F:hydrolase activity"/>
    <property type="evidence" value="ECO:0007669"/>
    <property type="project" value="UniProtKB-KW"/>
</dbReference>
<evidence type="ECO:0000256" key="4">
    <source>
        <dbReference type="ARBA" id="ARBA00022759"/>
    </source>
</evidence>
<dbReference type="AlphaFoldDB" id="A0A815LJI8"/>
<evidence type="ECO:0000313" key="12">
    <source>
        <dbReference type="Proteomes" id="UP000663829"/>
    </source>
</evidence>
<dbReference type="CDD" id="cd09274">
    <property type="entry name" value="RNase_HI_RT_Ty3"/>
    <property type="match status" value="1"/>
</dbReference>
<dbReference type="SUPFAM" id="SSF56672">
    <property type="entry name" value="DNA/RNA polymerases"/>
    <property type="match status" value="1"/>
</dbReference>
<keyword evidence="1" id="KW-0808">Transferase</keyword>
<dbReference type="InterPro" id="IPR012337">
    <property type="entry name" value="RNaseH-like_sf"/>
</dbReference>
<comment type="caution">
    <text evidence="10">The sequence shown here is derived from an EMBL/GenBank/DDBJ whole genome shotgun (WGS) entry which is preliminary data.</text>
</comment>
<dbReference type="PROSITE" id="PS50878">
    <property type="entry name" value="RT_POL"/>
    <property type="match status" value="1"/>
</dbReference>
<evidence type="ECO:0000256" key="3">
    <source>
        <dbReference type="ARBA" id="ARBA00022722"/>
    </source>
</evidence>
<evidence type="ECO:0000256" key="7">
    <source>
        <dbReference type="SAM" id="MobiDB-lite"/>
    </source>
</evidence>
<organism evidence="10 12">
    <name type="scientific">Didymodactylos carnosus</name>
    <dbReference type="NCBI Taxonomy" id="1234261"/>
    <lineage>
        <taxon>Eukaryota</taxon>
        <taxon>Metazoa</taxon>
        <taxon>Spiralia</taxon>
        <taxon>Gnathifera</taxon>
        <taxon>Rotifera</taxon>
        <taxon>Eurotatoria</taxon>
        <taxon>Bdelloidea</taxon>
        <taxon>Philodinida</taxon>
        <taxon>Philodinidae</taxon>
        <taxon>Didymodactylos</taxon>
    </lineage>
</organism>
<evidence type="ECO:0000313" key="11">
    <source>
        <dbReference type="EMBL" id="CAF4298275.1"/>
    </source>
</evidence>
<dbReference type="Pfam" id="PF17917">
    <property type="entry name" value="RT_RNaseH"/>
    <property type="match status" value="1"/>
</dbReference>
<evidence type="ECO:0000256" key="1">
    <source>
        <dbReference type="ARBA" id="ARBA00022679"/>
    </source>
</evidence>
<keyword evidence="4" id="KW-0255">Endonuclease</keyword>
<dbReference type="Proteomes" id="UP000663829">
    <property type="component" value="Unassembled WGS sequence"/>
</dbReference>
<dbReference type="FunFam" id="3.10.20.370:FF:000001">
    <property type="entry name" value="Retrovirus-related Pol polyprotein from transposon 17.6-like protein"/>
    <property type="match status" value="1"/>
</dbReference>
<dbReference type="Gene3D" id="3.30.420.10">
    <property type="entry name" value="Ribonuclease H-like superfamily/Ribonuclease H"/>
    <property type="match status" value="1"/>
</dbReference>
<feature type="domain" description="Integrase catalytic" evidence="9">
    <location>
        <begin position="531"/>
        <end position="690"/>
    </location>
</feature>
<dbReference type="InterPro" id="IPR041373">
    <property type="entry name" value="RT_RNaseH"/>
</dbReference>
<keyword evidence="2" id="KW-0548">Nucleotidyltransferase</keyword>
<dbReference type="Gene3D" id="3.10.20.370">
    <property type="match status" value="1"/>
</dbReference>
<evidence type="ECO:0000313" key="10">
    <source>
        <dbReference type="EMBL" id="CAF1408102.1"/>
    </source>
</evidence>
<dbReference type="InterPro" id="IPR041588">
    <property type="entry name" value="Integrase_H2C2"/>
</dbReference>
<dbReference type="GO" id="GO:0004519">
    <property type="term" value="F:endonuclease activity"/>
    <property type="evidence" value="ECO:0007669"/>
    <property type="project" value="UniProtKB-KW"/>
</dbReference>
<reference evidence="10" key="1">
    <citation type="submission" date="2021-02" db="EMBL/GenBank/DDBJ databases">
        <authorList>
            <person name="Nowell W R."/>
        </authorList>
    </citation>
    <scope>NUCLEOTIDE SEQUENCE</scope>
</reference>